<dbReference type="EMBL" id="ABEU02000022">
    <property type="status" value="NOT_ANNOTATED_CDS"/>
    <property type="molecule type" value="Genomic_DNA"/>
</dbReference>
<evidence type="ECO:0000313" key="2">
    <source>
        <dbReference type="Proteomes" id="UP000006727"/>
    </source>
</evidence>
<dbReference type="Proteomes" id="UP000006727">
    <property type="component" value="Chromosome 22"/>
</dbReference>
<reference evidence="1 2" key="1">
    <citation type="journal article" date="2008" name="Science">
        <title>The Physcomitrella genome reveals evolutionary insights into the conquest of land by plants.</title>
        <authorList>
            <person name="Rensing S."/>
            <person name="Lang D."/>
            <person name="Zimmer A."/>
            <person name="Terry A."/>
            <person name="Salamov A."/>
            <person name="Shapiro H."/>
            <person name="Nishiyama T."/>
            <person name="Perroud P.-F."/>
            <person name="Lindquist E."/>
            <person name="Kamisugi Y."/>
            <person name="Tanahashi T."/>
            <person name="Sakakibara K."/>
            <person name="Fujita T."/>
            <person name="Oishi K."/>
            <person name="Shin-I T."/>
            <person name="Kuroki Y."/>
            <person name="Toyoda A."/>
            <person name="Suzuki Y."/>
            <person name="Hashimoto A."/>
            <person name="Yamaguchi K."/>
            <person name="Sugano A."/>
            <person name="Kohara Y."/>
            <person name="Fujiyama A."/>
            <person name="Anterola A."/>
            <person name="Aoki S."/>
            <person name="Ashton N."/>
            <person name="Barbazuk W.B."/>
            <person name="Barker E."/>
            <person name="Bennetzen J."/>
            <person name="Bezanilla M."/>
            <person name="Blankenship R."/>
            <person name="Cho S.H."/>
            <person name="Dutcher S."/>
            <person name="Estelle M."/>
            <person name="Fawcett J.A."/>
            <person name="Gundlach H."/>
            <person name="Hanada K."/>
            <person name="Heyl A."/>
            <person name="Hicks K.A."/>
            <person name="Hugh J."/>
            <person name="Lohr M."/>
            <person name="Mayer K."/>
            <person name="Melkozernov A."/>
            <person name="Murata T."/>
            <person name="Nelson D."/>
            <person name="Pils B."/>
            <person name="Prigge M."/>
            <person name="Reiss B."/>
            <person name="Renner T."/>
            <person name="Rombauts S."/>
            <person name="Rushton P."/>
            <person name="Sanderfoot A."/>
            <person name="Schween G."/>
            <person name="Shiu S.-H."/>
            <person name="Stueber K."/>
            <person name="Theodoulou F.L."/>
            <person name="Tu H."/>
            <person name="Van de Peer Y."/>
            <person name="Verrier P.J."/>
            <person name="Waters E."/>
            <person name="Wood A."/>
            <person name="Yang L."/>
            <person name="Cove D."/>
            <person name="Cuming A."/>
            <person name="Hasebe M."/>
            <person name="Lucas S."/>
            <person name="Mishler D.B."/>
            <person name="Reski R."/>
            <person name="Grigoriev I."/>
            <person name="Quatrano R.S."/>
            <person name="Boore J.L."/>
        </authorList>
    </citation>
    <scope>NUCLEOTIDE SEQUENCE [LARGE SCALE GENOMIC DNA]</scope>
    <source>
        <strain evidence="1 2">cv. Gransden 2004</strain>
    </source>
</reference>
<dbReference type="InParanoid" id="A0A7I3YWC6"/>
<reference evidence="1 2" key="2">
    <citation type="journal article" date="2018" name="Plant J.">
        <title>The Physcomitrella patens chromosome-scale assembly reveals moss genome structure and evolution.</title>
        <authorList>
            <person name="Lang D."/>
            <person name="Ullrich K.K."/>
            <person name="Murat F."/>
            <person name="Fuchs J."/>
            <person name="Jenkins J."/>
            <person name="Haas F.B."/>
            <person name="Piednoel M."/>
            <person name="Gundlach H."/>
            <person name="Van Bel M."/>
            <person name="Meyberg R."/>
            <person name="Vives C."/>
            <person name="Morata J."/>
            <person name="Symeonidi A."/>
            <person name="Hiss M."/>
            <person name="Muchero W."/>
            <person name="Kamisugi Y."/>
            <person name="Saleh O."/>
            <person name="Blanc G."/>
            <person name="Decker E.L."/>
            <person name="van Gessel N."/>
            <person name="Grimwood J."/>
            <person name="Hayes R.D."/>
            <person name="Graham S.W."/>
            <person name="Gunter L.E."/>
            <person name="McDaniel S.F."/>
            <person name="Hoernstein S.N.W."/>
            <person name="Larsson A."/>
            <person name="Li F.W."/>
            <person name="Perroud P.F."/>
            <person name="Phillips J."/>
            <person name="Ranjan P."/>
            <person name="Rokshar D.S."/>
            <person name="Rothfels C.J."/>
            <person name="Schneider L."/>
            <person name="Shu S."/>
            <person name="Stevenson D.W."/>
            <person name="Thummler F."/>
            <person name="Tillich M."/>
            <person name="Villarreal Aguilar J.C."/>
            <person name="Widiez T."/>
            <person name="Wong G.K."/>
            <person name="Wymore A."/>
            <person name="Zhang Y."/>
            <person name="Zimmer A.D."/>
            <person name="Quatrano R.S."/>
            <person name="Mayer K.F.X."/>
            <person name="Goodstein D."/>
            <person name="Casacuberta J.M."/>
            <person name="Vandepoele K."/>
            <person name="Reski R."/>
            <person name="Cuming A.C."/>
            <person name="Tuskan G.A."/>
            <person name="Maumus F."/>
            <person name="Salse J."/>
            <person name="Schmutz J."/>
            <person name="Rensing S.A."/>
        </authorList>
    </citation>
    <scope>NUCLEOTIDE SEQUENCE [LARGE SCALE GENOMIC DNA]</scope>
    <source>
        <strain evidence="1 2">cv. Gransden 2004</strain>
    </source>
</reference>
<protein>
    <submittedName>
        <fullName evidence="1">Uncharacterized protein</fullName>
    </submittedName>
</protein>
<dbReference type="Gramene" id="Pp3c22_2130V3.2">
    <property type="protein sequence ID" value="PAC:32903271.CDS.1"/>
    <property type="gene ID" value="Pp3c22_2130"/>
</dbReference>
<sequence length="101" mass="11341">MVRVDRHGYLKAVADADAKRESLTARLGFEIEHLGTLIAEDLSKLDYCNSLGSPNEVVYSVSYGSLEEDHLSLIFLSAMSIDLRIPMPSRSLRNFMRPRAL</sequence>
<accession>A0A7I3YWC6</accession>
<proteinExistence type="predicted"/>
<reference evidence="1" key="3">
    <citation type="submission" date="2020-12" db="UniProtKB">
        <authorList>
            <consortium name="EnsemblPlants"/>
        </authorList>
    </citation>
    <scope>IDENTIFICATION</scope>
</reference>
<dbReference type="AlphaFoldDB" id="A0A7I3YWC6"/>
<evidence type="ECO:0000313" key="1">
    <source>
        <dbReference type="EnsemblPlants" id="PAC:32903271.CDS.1"/>
    </source>
</evidence>
<name>A0A7I3YWC6_PHYPA</name>
<organism evidence="1 2">
    <name type="scientific">Physcomitrium patens</name>
    <name type="common">Spreading-leaved earth moss</name>
    <name type="synonym">Physcomitrella patens</name>
    <dbReference type="NCBI Taxonomy" id="3218"/>
    <lineage>
        <taxon>Eukaryota</taxon>
        <taxon>Viridiplantae</taxon>
        <taxon>Streptophyta</taxon>
        <taxon>Embryophyta</taxon>
        <taxon>Bryophyta</taxon>
        <taxon>Bryophytina</taxon>
        <taxon>Bryopsida</taxon>
        <taxon>Funariidae</taxon>
        <taxon>Funariales</taxon>
        <taxon>Funariaceae</taxon>
        <taxon>Physcomitrium</taxon>
    </lineage>
</organism>
<dbReference type="EnsemblPlants" id="Pp3c22_2130V3.2">
    <property type="protein sequence ID" value="PAC:32903271.CDS.1"/>
    <property type="gene ID" value="Pp3c22_2130"/>
</dbReference>
<keyword evidence="2" id="KW-1185">Reference proteome</keyword>